<dbReference type="InterPro" id="IPR000172">
    <property type="entry name" value="GMC_OxRdtase_N"/>
</dbReference>
<keyword evidence="5" id="KW-1185">Reference proteome</keyword>
<dbReference type="PANTHER" id="PTHR11552:SF210">
    <property type="entry name" value="GLUCOSE-METHANOL-CHOLINE OXIDOREDUCTASE N-TERMINAL DOMAIN-CONTAINING PROTEIN-RELATED"/>
    <property type="match status" value="1"/>
</dbReference>
<dbReference type="Gene3D" id="3.30.560.10">
    <property type="entry name" value="Glucose Oxidase, domain 3"/>
    <property type="match status" value="1"/>
</dbReference>
<dbReference type="InterPro" id="IPR036188">
    <property type="entry name" value="FAD/NAD-bd_sf"/>
</dbReference>
<comment type="similarity">
    <text evidence="1">Belongs to the GMC oxidoreductase family.</text>
</comment>
<protein>
    <recommendedName>
        <fullName evidence="3">Glucose-methanol-choline oxidoreductase N-terminal domain-containing protein</fullName>
    </recommendedName>
</protein>
<accession>A0A9W9C997</accession>
<dbReference type="Gene3D" id="3.50.50.60">
    <property type="entry name" value="FAD/NAD(P)-binding domain"/>
    <property type="match status" value="1"/>
</dbReference>
<dbReference type="PANTHER" id="PTHR11552">
    <property type="entry name" value="GLUCOSE-METHANOL-CHOLINE GMC OXIDOREDUCTASE"/>
    <property type="match status" value="1"/>
</dbReference>
<keyword evidence="2" id="KW-0274">FAD</keyword>
<dbReference type="InterPro" id="IPR012132">
    <property type="entry name" value="GMC_OxRdtase"/>
</dbReference>
<evidence type="ECO:0000259" key="3">
    <source>
        <dbReference type="PROSITE" id="PS00624"/>
    </source>
</evidence>
<comment type="cofactor">
    <cofactor evidence="2">
        <name>FAD</name>
        <dbReference type="ChEBI" id="CHEBI:57692"/>
    </cofactor>
</comment>
<dbReference type="InterPro" id="IPR007867">
    <property type="entry name" value="GMC_OxRtase_C"/>
</dbReference>
<dbReference type="SUPFAM" id="SSF54373">
    <property type="entry name" value="FAD-linked reductases, C-terminal domain"/>
    <property type="match status" value="1"/>
</dbReference>
<dbReference type="RefSeq" id="XP_056069439.1">
    <property type="nucleotide sequence ID" value="XM_056217883.1"/>
</dbReference>
<dbReference type="EMBL" id="JAPEUX010000006">
    <property type="protein sequence ID" value="KAJ4350509.1"/>
    <property type="molecule type" value="Genomic_DNA"/>
</dbReference>
<dbReference type="GO" id="GO:0050660">
    <property type="term" value="F:flavin adenine dinucleotide binding"/>
    <property type="evidence" value="ECO:0007669"/>
    <property type="project" value="InterPro"/>
</dbReference>
<dbReference type="PIRSF" id="PIRSF000137">
    <property type="entry name" value="Alcohol_oxidase"/>
    <property type="match status" value="1"/>
</dbReference>
<evidence type="ECO:0000313" key="4">
    <source>
        <dbReference type="EMBL" id="KAJ4350509.1"/>
    </source>
</evidence>
<evidence type="ECO:0000313" key="5">
    <source>
        <dbReference type="Proteomes" id="UP001140513"/>
    </source>
</evidence>
<organism evidence="4 5">
    <name type="scientific">Didymosphaeria variabile</name>
    <dbReference type="NCBI Taxonomy" id="1932322"/>
    <lineage>
        <taxon>Eukaryota</taxon>
        <taxon>Fungi</taxon>
        <taxon>Dikarya</taxon>
        <taxon>Ascomycota</taxon>
        <taxon>Pezizomycotina</taxon>
        <taxon>Dothideomycetes</taxon>
        <taxon>Pleosporomycetidae</taxon>
        <taxon>Pleosporales</taxon>
        <taxon>Massarineae</taxon>
        <taxon>Didymosphaeriaceae</taxon>
        <taxon>Didymosphaeria</taxon>
    </lineage>
</organism>
<dbReference type="PROSITE" id="PS00624">
    <property type="entry name" value="GMC_OXRED_2"/>
    <property type="match status" value="1"/>
</dbReference>
<keyword evidence="2" id="KW-0285">Flavoprotein</keyword>
<name>A0A9W9C997_9PLEO</name>
<feature type="domain" description="Glucose-methanol-choline oxidoreductase N-terminal" evidence="3">
    <location>
        <begin position="297"/>
        <end position="311"/>
    </location>
</feature>
<comment type="caution">
    <text evidence="4">The sequence shown here is derived from an EMBL/GenBank/DDBJ whole genome shotgun (WGS) entry which is preliminary data.</text>
</comment>
<feature type="binding site" evidence="2">
    <location>
        <position position="106"/>
    </location>
    <ligand>
        <name>FAD</name>
        <dbReference type="ChEBI" id="CHEBI:57692"/>
    </ligand>
</feature>
<evidence type="ECO:0000256" key="1">
    <source>
        <dbReference type="ARBA" id="ARBA00010790"/>
    </source>
</evidence>
<dbReference type="OrthoDB" id="269227at2759"/>
<reference evidence="4" key="1">
    <citation type="submission" date="2022-10" db="EMBL/GenBank/DDBJ databases">
        <title>Tapping the CABI collections for fungal endophytes: first genome assemblies for Collariella, Neodidymelliopsis, Ascochyta clinopodiicola, Didymella pomorum, Didymosphaeria variabile, Neocosmospora piperis and Neocucurbitaria cava.</title>
        <authorList>
            <person name="Hill R."/>
        </authorList>
    </citation>
    <scope>NUCLEOTIDE SEQUENCE</scope>
    <source>
        <strain evidence="4">IMI 356815</strain>
    </source>
</reference>
<dbReference type="GeneID" id="80912660"/>
<sequence length="625" mass="68943">MKDPDFIVIGGGIGGLVVANRLSEHEDKKVLLIEAGKHRYGDPKIDTVGMLSTLYGDPEYDWDFMTEPQVSWTRQYNLTLYPRHVSDNCQQTHVHGRQIPHPRGKVLGGSSAINFCANVYPSKANFEAWKALGNNGWDADGLAPYFRKYSRFTPPSPETKKLLSIDYINEELHGKEGPLPVTIPDVYGPFQASWVKAFDKLGWCNTDDPIEGEKLGTFVCGLTIDPGTKTRGYAASAYYTSEVATRANLQVLTETFVEKILTKIVDGLVVATGVRVQTNDGAHHEIFAKKEVILSAGTIQSPQILELSGIGQKELLEKHGIPVVLNSPGVGENLQDHAISAPCFEIADDQISADVMRDPNIVQAALQQYMTTKSGPLVGIPISVTMLPFVDSNGRVSHDEIAKLINQYVDGPDLPIWQKKQYELLQNQILEPNEAAGYAMMLPLQLNISSGKTEMKELLAPTNPKNFITIMAVNNHPFSRGFCHIRSANPRDKPILDPRYLSHPLDLEVLARQTQYIEKIVETQPFASLLKPSGRLPEGKMATDLDAAKEIVKERLLSTFHPVGTCAMMSKEIGGVVDSRLKVYGTKNLRVVDASVFPLETLGNIQATVYAVAEKAADLIKEDWA</sequence>
<dbReference type="SUPFAM" id="SSF51905">
    <property type="entry name" value="FAD/NAD(P)-binding domain"/>
    <property type="match status" value="1"/>
</dbReference>
<dbReference type="AlphaFoldDB" id="A0A9W9C997"/>
<dbReference type="GO" id="GO:0016614">
    <property type="term" value="F:oxidoreductase activity, acting on CH-OH group of donors"/>
    <property type="evidence" value="ECO:0007669"/>
    <property type="project" value="InterPro"/>
</dbReference>
<dbReference type="Pfam" id="PF05199">
    <property type="entry name" value="GMC_oxred_C"/>
    <property type="match status" value="1"/>
</dbReference>
<evidence type="ECO:0000256" key="2">
    <source>
        <dbReference type="PIRSR" id="PIRSR000137-2"/>
    </source>
</evidence>
<feature type="binding site" evidence="2">
    <location>
        <position position="257"/>
    </location>
    <ligand>
        <name>FAD</name>
        <dbReference type="ChEBI" id="CHEBI:57692"/>
    </ligand>
</feature>
<gene>
    <name evidence="4" type="ORF">N0V89_009130</name>
</gene>
<proteinExistence type="inferred from homology"/>
<dbReference type="Proteomes" id="UP001140513">
    <property type="component" value="Unassembled WGS sequence"/>
</dbReference>
<dbReference type="Pfam" id="PF00732">
    <property type="entry name" value="GMC_oxred_N"/>
    <property type="match status" value="1"/>
</dbReference>